<dbReference type="InterPro" id="IPR000524">
    <property type="entry name" value="Tscrpt_reg_HTH_GntR"/>
</dbReference>
<evidence type="ECO:0000256" key="1">
    <source>
        <dbReference type="ARBA" id="ARBA00023015"/>
    </source>
</evidence>
<protein>
    <submittedName>
        <fullName evidence="5">GntR family transcriptional regulator</fullName>
    </submittedName>
</protein>
<dbReference type="SUPFAM" id="SSF48008">
    <property type="entry name" value="GntR ligand-binding domain-like"/>
    <property type="match status" value="1"/>
</dbReference>
<dbReference type="PANTHER" id="PTHR43537:SF20">
    <property type="entry name" value="HTH-TYPE TRANSCRIPTIONAL REPRESSOR GLAR"/>
    <property type="match status" value="1"/>
</dbReference>
<dbReference type="RefSeq" id="WP_025060909.1">
    <property type="nucleotide sequence ID" value="NZ_RAQK01000001.1"/>
</dbReference>
<dbReference type="PANTHER" id="PTHR43537">
    <property type="entry name" value="TRANSCRIPTIONAL REGULATOR, GNTR FAMILY"/>
    <property type="match status" value="1"/>
</dbReference>
<keyword evidence="1" id="KW-0805">Transcription regulation</keyword>
<feature type="domain" description="HTH gntR-type" evidence="4">
    <location>
        <begin position="13"/>
        <end position="80"/>
    </location>
</feature>
<dbReference type="InterPro" id="IPR036390">
    <property type="entry name" value="WH_DNA-bd_sf"/>
</dbReference>
<keyword evidence="6" id="KW-1185">Reference proteome</keyword>
<reference evidence="5 6" key="1">
    <citation type="submission" date="2018-09" db="EMBL/GenBank/DDBJ databases">
        <title>Genomic Encyclopedia of Archaeal and Bacterial Type Strains, Phase II (KMG-II): from individual species to whole genera.</title>
        <authorList>
            <person name="Goeker M."/>
        </authorList>
    </citation>
    <scope>NUCLEOTIDE SEQUENCE [LARGE SCALE GENOMIC DNA]</scope>
    <source>
        <strain evidence="5 6">DSM 11458</strain>
    </source>
</reference>
<keyword evidence="2" id="KW-0238">DNA-binding</keyword>
<dbReference type="Gene3D" id="1.10.10.10">
    <property type="entry name" value="Winged helix-like DNA-binding domain superfamily/Winged helix DNA-binding domain"/>
    <property type="match status" value="1"/>
</dbReference>
<evidence type="ECO:0000259" key="4">
    <source>
        <dbReference type="PROSITE" id="PS50949"/>
    </source>
</evidence>
<evidence type="ECO:0000313" key="6">
    <source>
        <dbReference type="Proteomes" id="UP000284407"/>
    </source>
</evidence>
<evidence type="ECO:0000313" key="5">
    <source>
        <dbReference type="EMBL" id="RKE97520.1"/>
    </source>
</evidence>
<dbReference type="PROSITE" id="PS50949">
    <property type="entry name" value="HTH_GNTR"/>
    <property type="match status" value="1"/>
</dbReference>
<dbReference type="InterPro" id="IPR011711">
    <property type="entry name" value="GntR_C"/>
</dbReference>
<dbReference type="GO" id="GO:0003677">
    <property type="term" value="F:DNA binding"/>
    <property type="evidence" value="ECO:0007669"/>
    <property type="project" value="UniProtKB-KW"/>
</dbReference>
<dbReference type="SMART" id="SM00895">
    <property type="entry name" value="FCD"/>
    <property type="match status" value="1"/>
</dbReference>
<accession>A0A420DTL4</accession>
<dbReference type="GO" id="GO:0003700">
    <property type="term" value="F:DNA-binding transcription factor activity"/>
    <property type="evidence" value="ECO:0007669"/>
    <property type="project" value="InterPro"/>
</dbReference>
<organism evidence="5 6">
    <name type="scientific">Sulfitobacter guttiformis</name>
    <dbReference type="NCBI Taxonomy" id="74349"/>
    <lineage>
        <taxon>Bacteria</taxon>
        <taxon>Pseudomonadati</taxon>
        <taxon>Pseudomonadota</taxon>
        <taxon>Alphaproteobacteria</taxon>
        <taxon>Rhodobacterales</taxon>
        <taxon>Roseobacteraceae</taxon>
        <taxon>Sulfitobacter</taxon>
    </lineage>
</organism>
<dbReference type="STRING" id="1443111.Z949_192"/>
<sequence length="230" mass="25287">MSSPVENIHPLSGGVIQNLTDMLRRDISLGVFAPGTKLKISHVQKEYAVSAASAREALSQLSGEGYVQAVEQRGFFVTEMSEERLLDNARVRAELEALGLIWSIARQTSEWRASVVSAHYLLQEAESALQTSFRDNIIAWDERNREFHLALVSNAGSPVLLEMIGARYDLTRRFRLQAYAVDLAENTALARLQQSADEHAAIAEATLSLDAEQGAALLKAHISKNLLKSG</sequence>
<gene>
    <name evidence="5" type="ORF">C8N30_2131</name>
</gene>
<dbReference type="InterPro" id="IPR036388">
    <property type="entry name" value="WH-like_DNA-bd_sf"/>
</dbReference>
<name>A0A420DTL4_9RHOB</name>
<dbReference type="InterPro" id="IPR008920">
    <property type="entry name" value="TF_FadR/GntR_C"/>
</dbReference>
<comment type="caution">
    <text evidence="5">The sequence shown here is derived from an EMBL/GenBank/DDBJ whole genome shotgun (WGS) entry which is preliminary data.</text>
</comment>
<dbReference type="Pfam" id="PF07729">
    <property type="entry name" value="FCD"/>
    <property type="match status" value="1"/>
</dbReference>
<proteinExistence type="predicted"/>
<dbReference type="AlphaFoldDB" id="A0A420DTL4"/>
<keyword evidence="3" id="KW-0804">Transcription</keyword>
<dbReference type="Proteomes" id="UP000284407">
    <property type="component" value="Unassembled WGS sequence"/>
</dbReference>
<dbReference type="EMBL" id="RAQK01000001">
    <property type="protein sequence ID" value="RKE97520.1"/>
    <property type="molecule type" value="Genomic_DNA"/>
</dbReference>
<dbReference type="Gene3D" id="1.20.120.530">
    <property type="entry name" value="GntR ligand-binding domain-like"/>
    <property type="match status" value="1"/>
</dbReference>
<dbReference type="SMART" id="SM00345">
    <property type="entry name" value="HTH_GNTR"/>
    <property type="match status" value="1"/>
</dbReference>
<dbReference type="Pfam" id="PF00392">
    <property type="entry name" value="GntR"/>
    <property type="match status" value="1"/>
</dbReference>
<dbReference type="SUPFAM" id="SSF46785">
    <property type="entry name" value="Winged helix' DNA-binding domain"/>
    <property type="match status" value="1"/>
</dbReference>
<evidence type="ECO:0000256" key="2">
    <source>
        <dbReference type="ARBA" id="ARBA00023125"/>
    </source>
</evidence>
<evidence type="ECO:0000256" key="3">
    <source>
        <dbReference type="ARBA" id="ARBA00023163"/>
    </source>
</evidence>